<feature type="domain" description="Luciferase-like" evidence="5">
    <location>
        <begin position="2"/>
        <end position="201"/>
    </location>
</feature>
<evidence type="ECO:0000313" key="7">
    <source>
        <dbReference type="Proteomes" id="UP000027178"/>
    </source>
</evidence>
<dbReference type="InterPro" id="IPR019921">
    <property type="entry name" value="Lucif-like_OxRdtase_Rv2161c"/>
</dbReference>
<evidence type="ECO:0000256" key="4">
    <source>
        <dbReference type="ARBA" id="ARBA00023033"/>
    </source>
</evidence>
<evidence type="ECO:0000256" key="3">
    <source>
        <dbReference type="ARBA" id="ARBA00023002"/>
    </source>
</evidence>
<dbReference type="GO" id="GO:0046306">
    <property type="term" value="P:alkanesulfonate catabolic process"/>
    <property type="evidence" value="ECO:0007669"/>
    <property type="project" value="TreeGrafter"/>
</dbReference>
<dbReference type="InterPro" id="IPR036661">
    <property type="entry name" value="Luciferase-like_sf"/>
</dbReference>
<keyword evidence="7" id="KW-1185">Reference proteome</keyword>
<keyword evidence="4" id="KW-0503">Monooxygenase</keyword>
<dbReference type="PANTHER" id="PTHR42847">
    <property type="entry name" value="ALKANESULFONATE MONOOXYGENASE"/>
    <property type="match status" value="1"/>
</dbReference>
<evidence type="ECO:0000256" key="2">
    <source>
        <dbReference type="ARBA" id="ARBA00022643"/>
    </source>
</evidence>
<organism evidence="6 7">
    <name type="scientific">Kitasatospora cheerisanensis KCTC 2395</name>
    <dbReference type="NCBI Taxonomy" id="1348663"/>
    <lineage>
        <taxon>Bacteria</taxon>
        <taxon>Bacillati</taxon>
        <taxon>Actinomycetota</taxon>
        <taxon>Actinomycetes</taxon>
        <taxon>Kitasatosporales</taxon>
        <taxon>Streptomycetaceae</taxon>
        <taxon>Kitasatospora</taxon>
    </lineage>
</organism>
<proteinExistence type="predicted"/>
<evidence type="ECO:0000259" key="5">
    <source>
        <dbReference type="Pfam" id="PF00296"/>
    </source>
</evidence>
<dbReference type="Proteomes" id="UP000027178">
    <property type="component" value="Unassembled WGS sequence"/>
</dbReference>
<gene>
    <name evidence="6" type="ORF">KCH_17450</name>
</gene>
<dbReference type="NCBIfam" id="TIGR03619">
    <property type="entry name" value="F420_Rv2161c"/>
    <property type="match status" value="1"/>
</dbReference>
<comment type="caution">
    <text evidence="6">The sequence shown here is derived from an EMBL/GenBank/DDBJ whole genome shotgun (WGS) entry which is preliminary data.</text>
</comment>
<accession>A0A066YZ38</accession>
<dbReference type="PATRIC" id="fig|1348663.4.peg.1676"/>
<reference evidence="6 7" key="1">
    <citation type="submission" date="2014-05" db="EMBL/GenBank/DDBJ databases">
        <title>Draft Genome Sequence of Kitasatospora cheerisanensis KCTC 2395.</title>
        <authorList>
            <person name="Nam D.H."/>
        </authorList>
    </citation>
    <scope>NUCLEOTIDE SEQUENCE [LARGE SCALE GENOMIC DNA]</scope>
    <source>
        <strain evidence="6 7">KCTC 2395</strain>
    </source>
</reference>
<dbReference type="GO" id="GO:0008726">
    <property type="term" value="F:alkanesulfonate monooxygenase activity"/>
    <property type="evidence" value="ECO:0007669"/>
    <property type="project" value="TreeGrafter"/>
</dbReference>
<dbReference type="SUPFAM" id="SSF51679">
    <property type="entry name" value="Bacterial luciferase-like"/>
    <property type="match status" value="1"/>
</dbReference>
<evidence type="ECO:0000256" key="1">
    <source>
        <dbReference type="ARBA" id="ARBA00022630"/>
    </source>
</evidence>
<dbReference type="eggNOG" id="COG2141">
    <property type="taxonomic scope" value="Bacteria"/>
</dbReference>
<dbReference type="HOGENOM" id="CLU_027853_7_1_11"/>
<keyword evidence="2" id="KW-0288">FMN</keyword>
<protein>
    <recommendedName>
        <fullName evidence="5">Luciferase-like domain-containing protein</fullName>
    </recommendedName>
</protein>
<keyword evidence="1" id="KW-0285">Flavoprotein</keyword>
<dbReference type="Gene3D" id="3.20.20.30">
    <property type="entry name" value="Luciferase-like domain"/>
    <property type="match status" value="1"/>
</dbReference>
<dbReference type="InterPro" id="IPR011251">
    <property type="entry name" value="Luciferase-like_dom"/>
</dbReference>
<dbReference type="Pfam" id="PF00296">
    <property type="entry name" value="Bac_luciferase"/>
    <property type="match status" value="1"/>
</dbReference>
<name>A0A066YZ38_9ACTN</name>
<dbReference type="EMBL" id="JNBY01000069">
    <property type="protein sequence ID" value="KDN86517.1"/>
    <property type="molecule type" value="Genomic_DNA"/>
</dbReference>
<keyword evidence="3" id="KW-0560">Oxidoreductase</keyword>
<dbReference type="InterPro" id="IPR050172">
    <property type="entry name" value="SsuD_RutA_monooxygenase"/>
</dbReference>
<dbReference type="AlphaFoldDB" id="A0A066YZ38"/>
<dbReference type="PANTHER" id="PTHR42847:SF4">
    <property type="entry name" value="ALKANESULFONATE MONOOXYGENASE-RELATED"/>
    <property type="match status" value="1"/>
</dbReference>
<sequence length="270" mass="27976">MLRAAQAAERLGFDHVAVGNRVLESGFGLDADPLVLLAAVAGATSRVRLLTSVLVVPYYRPVVMANQAATLDVLSGGRLVLGVGTGWNPEEFAAAGVPVRERGARTDDHLGAARALWASRPAEFEGRFTSVRGARLGVAPVTAGGPPLWVGGHSEAALRRAARYGDGWYGTGVDAAEVSRVRRRLGEEVEVERFALAAAVFLTPPGAEAVVEAPGRPLGGAAATAGSVVAELGELAEAGLTDCTLWLPVAGEQVEQAMEWVAAEVLPQLG</sequence>
<evidence type="ECO:0000313" key="6">
    <source>
        <dbReference type="EMBL" id="KDN86517.1"/>
    </source>
</evidence>